<dbReference type="GO" id="GO:0016114">
    <property type="term" value="P:terpenoid biosynthetic process"/>
    <property type="evidence" value="ECO:0007669"/>
    <property type="project" value="UniProtKB-ARBA"/>
</dbReference>
<dbReference type="GO" id="GO:0051996">
    <property type="term" value="F:squalene synthase [NAD(P)H] activity"/>
    <property type="evidence" value="ECO:0007669"/>
    <property type="project" value="InterPro"/>
</dbReference>
<evidence type="ECO:0000313" key="1">
    <source>
        <dbReference type="EMBL" id="OOC10548.1"/>
    </source>
</evidence>
<dbReference type="SUPFAM" id="SSF48576">
    <property type="entry name" value="Terpenoid synthases"/>
    <property type="match status" value="1"/>
</dbReference>
<dbReference type="STRING" id="252474.B1A74_05460"/>
<dbReference type="AlphaFoldDB" id="A0A1V2ZZL3"/>
<dbReference type="SFLD" id="SFLDS00005">
    <property type="entry name" value="Isoprenoid_Synthase_Type_I"/>
    <property type="match status" value="1"/>
</dbReference>
<proteinExistence type="predicted"/>
<dbReference type="PANTHER" id="PTHR31480">
    <property type="entry name" value="BIFUNCTIONAL LYCOPENE CYCLASE/PHYTOENE SYNTHASE"/>
    <property type="match status" value="1"/>
</dbReference>
<comment type="caution">
    <text evidence="1">The sequence shown here is derived from an EMBL/GenBank/DDBJ whole genome shotgun (WGS) entry which is preliminary data.</text>
</comment>
<protein>
    <submittedName>
        <fullName evidence="1">Squalene synthase HpnC</fullName>
    </submittedName>
</protein>
<sequence>MARPDIAAAYRHCRLRARSHYENFPVASRLLPRPIRDPVAAIYCYARDADDLADEDSRPVEARRTELQAMQEHVRALDDPAAESTPEWIALADAKRRFNLPVEPFVDLADAFIQDLEKTRYADIGEVMEYCRRSANPVGRLILHLQGEPDDAMLGQSDAICTALQLINFYQDLHQDISENDRIYLPQDEMARYGVTEVMLRERLNTLPLQNLMQFQYARADRLLRAGAPLGGTLGGRLGLEIRAIVNGGARVLWRLRQENDAFARPRLGARDMAVVLWHSLRPRRRGRGA</sequence>
<name>A0A1V2ZZL3_9GAMM</name>
<dbReference type="InterPro" id="IPR002060">
    <property type="entry name" value="Squ/phyt_synthse"/>
</dbReference>
<dbReference type="Proteomes" id="UP000189177">
    <property type="component" value="Unassembled WGS sequence"/>
</dbReference>
<gene>
    <name evidence="1" type="ORF">B1A74_05460</name>
</gene>
<dbReference type="NCBIfam" id="TIGR03464">
    <property type="entry name" value="HpnC"/>
    <property type="match status" value="1"/>
</dbReference>
<dbReference type="CDD" id="cd00683">
    <property type="entry name" value="Trans_IPPS_HH"/>
    <property type="match status" value="1"/>
</dbReference>
<dbReference type="RefSeq" id="WP_077244009.1">
    <property type="nucleotide sequence ID" value="NZ_MUZR01000014.1"/>
</dbReference>
<keyword evidence="2" id="KW-1185">Reference proteome</keyword>
<dbReference type="OrthoDB" id="9807580at2"/>
<dbReference type="InterPro" id="IPR044843">
    <property type="entry name" value="Trans_IPPS_bact-type"/>
</dbReference>
<dbReference type="InterPro" id="IPR033904">
    <property type="entry name" value="Trans_IPPS_HH"/>
</dbReference>
<dbReference type="GO" id="GO:0004311">
    <property type="term" value="F:geranylgeranyl diphosphate synthase activity"/>
    <property type="evidence" value="ECO:0007669"/>
    <property type="project" value="InterPro"/>
</dbReference>
<reference evidence="1 2" key="1">
    <citation type="submission" date="2017-02" db="EMBL/GenBank/DDBJ databases">
        <title>Genomic diversity within the haloalkaliphilic genus Thioalkalivibrio.</title>
        <authorList>
            <person name="Ahn A.-C."/>
            <person name="Meier-Kolthoff J."/>
            <person name="Overmars L."/>
            <person name="Richter M."/>
            <person name="Woyke T."/>
            <person name="Sorokin D.Y."/>
            <person name="Muyzer G."/>
        </authorList>
    </citation>
    <scope>NUCLEOTIDE SEQUENCE [LARGE SCALE GENOMIC DNA]</scope>
    <source>
        <strain evidence="1 2">HL17</strain>
    </source>
</reference>
<dbReference type="EMBL" id="MUZR01000014">
    <property type="protein sequence ID" value="OOC10548.1"/>
    <property type="molecule type" value="Genomic_DNA"/>
</dbReference>
<evidence type="ECO:0000313" key="2">
    <source>
        <dbReference type="Proteomes" id="UP000189177"/>
    </source>
</evidence>
<organism evidence="1 2">
    <name type="scientific">Thioalkalivibrio halophilus</name>
    <dbReference type="NCBI Taxonomy" id="252474"/>
    <lineage>
        <taxon>Bacteria</taxon>
        <taxon>Pseudomonadati</taxon>
        <taxon>Pseudomonadota</taxon>
        <taxon>Gammaproteobacteria</taxon>
        <taxon>Chromatiales</taxon>
        <taxon>Ectothiorhodospiraceae</taxon>
        <taxon>Thioalkalivibrio</taxon>
    </lineage>
</organism>
<dbReference type="Pfam" id="PF00494">
    <property type="entry name" value="SQS_PSY"/>
    <property type="match status" value="1"/>
</dbReference>
<dbReference type="InterPro" id="IPR017827">
    <property type="entry name" value="HSQ_synthase_HpnC"/>
</dbReference>
<accession>A0A1V2ZZL3</accession>
<dbReference type="InterPro" id="IPR008949">
    <property type="entry name" value="Isoprenoid_synthase_dom_sf"/>
</dbReference>
<dbReference type="SFLD" id="SFLDG01018">
    <property type="entry name" value="Squalene/Phytoene_Synthase_Lik"/>
    <property type="match status" value="1"/>
</dbReference>
<dbReference type="Gene3D" id="1.10.600.10">
    <property type="entry name" value="Farnesyl Diphosphate Synthase"/>
    <property type="match status" value="1"/>
</dbReference>
<dbReference type="SFLD" id="SFLDG01212">
    <property type="entry name" value="Phytoene_synthase_like"/>
    <property type="match status" value="1"/>
</dbReference>